<sequence>RGWKAGCRQLIGLDSCFLKCLLKSEFLTAVGRDTNNQMFTIVSAVVEMECTDSWVWFFNLLSNDLGLEDKYGYTIISDQQKGIEIAISDILSRVEHRNCARHVFANWSMRKIGKSYECDFGRL</sequence>
<evidence type="ECO:0000259" key="1">
    <source>
        <dbReference type="Pfam" id="PF10551"/>
    </source>
</evidence>
<proteinExistence type="predicted"/>
<dbReference type="OrthoDB" id="1000359at2759"/>
<evidence type="ECO:0000313" key="2">
    <source>
        <dbReference type="EMBL" id="MBA0870575.1"/>
    </source>
</evidence>
<feature type="domain" description="MULE transposase" evidence="1">
    <location>
        <begin position="11"/>
        <end position="106"/>
    </location>
</feature>
<dbReference type="InterPro" id="IPR018289">
    <property type="entry name" value="MULE_transposase_dom"/>
</dbReference>
<organism evidence="2 3">
    <name type="scientific">Gossypium schwendimanii</name>
    <name type="common">Cotton</name>
    <dbReference type="NCBI Taxonomy" id="34291"/>
    <lineage>
        <taxon>Eukaryota</taxon>
        <taxon>Viridiplantae</taxon>
        <taxon>Streptophyta</taxon>
        <taxon>Embryophyta</taxon>
        <taxon>Tracheophyta</taxon>
        <taxon>Spermatophyta</taxon>
        <taxon>Magnoliopsida</taxon>
        <taxon>eudicotyledons</taxon>
        <taxon>Gunneridae</taxon>
        <taxon>Pentapetalae</taxon>
        <taxon>rosids</taxon>
        <taxon>malvids</taxon>
        <taxon>Malvales</taxon>
        <taxon>Malvaceae</taxon>
        <taxon>Malvoideae</taxon>
        <taxon>Gossypium</taxon>
    </lineage>
</organism>
<dbReference type="PANTHER" id="PTHR31973">
    <property type="entry name" value="POLYPROTEIN, PUTATIVE-RELATED"/>
    <property type="match status" value="1"/>
</dbReference>
<dbReference type="EMBL" id="JABFAF010000011">
    <property type="protein sequence ID" value="MBA0870575.1"/>
    <property type="molecule type" value="Genomic_DNA"/>
</dbReference>
<dbReference type="Pfam" id="PF10551">
    <property type="entry name" value="MULE"/>
    <property type="match status" value="1"/>
</dbReference>
<keyword evidence="3" id="KW-1185">Reference proteome</keyword>
<dbReference type="PANTHER" id="PTHR31973:SF187">
    <property type="entry name" value="MUTATOR TRANSPOSASE MUDRA PROTEIN"/>
    <property type="match status" value="1"/>
</dbReference>
<dbReference type="AlphaFoldDB" id="A0A7J9MHF6"/>
<accession>A0A7J9MHF6</accession>
<dbReference type="Proteomes" id="UP000593576">
    <property type="component" value="Unassembled WGS sequence"/>
</dbReference>
<gene>
    <name evidence="2" type="ORF">Goshw_014277</name>
</gene>
<name>A0A7J9MHF6_GOSSC</name>
<feature type="non-terminal residue" evidence="2">
    <location>
        <position position="1"/>
    </location>
</feature>
<comment type="caution">
    <text evidence="2">The sequence shown here is derived from an EMBL/GenBank/DDBJ whole genome shotgun (WGS) entry which is preliminary data.</text>
</comment>
<protein>
    <recommendedName>
        <fullName evidence="1">MULE transposase domain-containing protein</fullName>
    </recommendedName>
</protein>
<evidence type="ECO:0000313" key="3">
    <source>
        <dbReference type="Proteomes" id="UP000593576"/>
    </source>
</evidence>
<reference evidence="2 3" key="1">
    <citation type="journal article" date="2019" name="Genome Biol. Evol.">
        <title>Insights into the evolution of the New World diploid cottons (Gossypium, subgenus Houzingenia) based on genome sequencing.</title>
        <authorList>
            <person name="Grover C.E."/>
            <person name="Arick M.A. 2nd"/>
            <person name="Thrash A."/>
            <person name="Conover J.L."/>
            <person name="Sanders W.S."/>
            <person name="Peterson D.G."/>
            <person name="Frelichowski J.E."/>
            <person name="Scheffler J.A."/>
            <person name="Scheffler B.E."/>
            <person name="Wendel J.F."/>
        </authorList>
    </citation>
    <scope>NUCLEOTIDE SEQUENCE [LARGE SCALE GENOMIC DNA]</scope>
    <source>
        <strain evidence="2">1</strain>
        <tissue evidence="2">Leaf</tissue>
    </source>
</reference>